<keyword evidence="2" id="KW-0812">Transmembrane</keyword>
<evidence type="ECO:0000313" key="3">
    <source>
        <dbReference type="EMBL" id="TLF75125.1"/>
    </source>
</evidence>
<organism evidence="3 4">
    <name type="scientific">Nocardia cyriacigeorgica</name>
    <dbReference type="NCBI Taxonomy" id="135487"/>
    <lineage>
        <taxon>Bacteria</taxon>
        <taxon>Bacillati</taxon>
        <taxon>Actinomycetota</taxon>
        <taxon>Actinomycetes</taxon>
        <taxon>Mycobacteriales</taxon>
        <taxon>Nocardiaceae</taxon>
        <taxon>Nocardia</taxon>
    </lineage>
</organism>
<dbReference type="RefSeq" id="WP_138449962.1">
    <property type="nucleotide sequence ID" value="NZ_VBUT01000008.1"/>
</dbReference>
<name>A0A5R8NHE5_9NOCA</name>
<feature type="compositionally biased region" description="Low complexity" evidence="1">
    <location>
        <begin position="30"/>
        <end position="49"/>
    </location>
</feature>
<dbReference type="PRINTS" id="PR01217">
    <property type="entry name" value="PRICHEXTENSN"/>
</dbReference>
<accession>A0A5R8NHE5</accession>
<feature type="transmembrane region" description="Helical" evidence="2">
    <location>
        <begin position="76"/>
        <end position="98"/>
    </location>
</feature>
<feature type="region of interest" description="Disordered" evidence="1">
    <location>
        <begin position="157"/>
        <end position="179"/>
    </location>
</feature>
<dbReference type="EMBL" id="VBUT01000008">
    <property type="protein sequence ID" value="TLF75125.1"/>
    <property type="molecule type" value="Genomic_DNA"/>
</dbReference>
<dbReference type="SUPFAM" id="SSF81995">
    <property type="entry name" value="beta-sandwich domain of Sec23/24"/>
    <property type="match status" value="1"/>
</dbReference>
<evidence type="ECO:0000256" key="2">
    <source>
        <dbReference type="SAM" id="Phobius"/>
    </source>
</evidence>
<proteinExistence type="predicted"/>
<feature type="region of interest" description="Disordered" evidence="1">
    <location>
        <begin position="1"/>
        <end position="66"/>
    </location>
</feature>
<gene>
    <name evidence="3" type="ORF">FEK34_20310</name>
</gene>
<feature type="compositionally biased region" description="Pro residues" evidence="1">
    <location>
        <begin position="12"/>
        <end position="29"/>
    </location>
</feature>
<dbReference type="Proteomes" id="UP000306378">
    <property type="component" value="Unassembled WGS sequence"/>
</dbReference>
<dbReference type="AlphaFoldDB" id="A0A5R8NHE5"/>
<feature type="compositionally biased region" description="Pro residues" evidence="1">
    <location>
        <begin position="50"/>
        <end position="66"/>
    </location>
</feature>
<keyword evidence="2" id="KW-0472">Membrane</keyword>
<comment type="caution">
    <text evidence="3">The sequence shown here is derived from an EMBL/GenBank/DDBJ whole genome shotgun (WGS) entry which is preliminary data.</text>
</comment>
<reference evidence="3 4" key="1">
    <citation type="submission" date="2019-05" db="EMBL/GenBank/DDBJ databases">
        <title>Genomes sequences of two Nocardia cyriacigeorgica environmental isolates, type strains Nocardia asteroides ATCC 19247 and Nocardia cyriacigeorgica DSM 44484.</title>
        <authorList>
            <person name="Vautrin F."/>
            <person name="Bergeron E."/>
            <person name="Dubost A."/>
            <person name="Abrouk D."/>
            <person name="Rodriguez Nava V."/>
            <person name="Pujic P."/>
        </authorList>
    </citation>
    <scope>NUCLEOTIDE SEQUENCE [LARGE SCALE GENOMIC DNA]</scope>
    <source>
        <strain evidence="3 4">EML 446</strain>
    </source>
</reference>
<sequence>MTYYPPQKNPLEAPPPGGPAGAPPPPGMAPHPGFGAAPTPPQYQYQQHPYGPPQMPPMPPGYPPHYGAPPPPPRNWLPVIIGAAVVGLLAIGVGAVAIGSGSDSEPVRSAGSTTMALPTMAPTTTEERTWEGAYSYSAVADACELVTADAMAFFISGPPNKREPEAKPPESYGGGELSCDSSYALTGPGPGQAVTSHVVTVEFADELTSSSSRFDSASRSLGKTGDDSGPVPGLAAGGFSSVDWYSDNHVAYYTLVAWDSNAFVKIFVLAGSNAPLTRTGLDAVFSPQIQHAFDTLRD</sequence>
<evidence type="ECO:0000256" key="1">
    <source>
        <dbReference type="SAM" id="MobiDB-lite"/>
    </source>
</evidence>
<protein>
    <submittedName>
        <fullName evidence="3">Uncharacterized protein</fullName>
    </submittedName>
</protein>
<keyword evidence="2" id="KW-1133">Transmembrane helix</keyword>
<evidence type="ECO:0000313" key="4">
    <source>
        <dbReference type="Proteomes" id="UP000306378"/>
    </source>
</evidence>